<sequence length="427" mass="46131">MLGYLQQATAYLAMLLIVSRTATGPTTGEHAHLFHNLCELLTAPTRISQTPDDTYTAKTDYLDILQLNTSLSDAEWRKKFAKPGQGKPRPEYTTPKQGEDTIQKERWPDWIAAEEALEEPNKAAAIEKRAGLGGASGTDKQLYLQLLQPVAEQAAAINVELNSLTQDAAPDTPANIIQALNTGLFGQPDSAATKLDNNKLKNAAASHTALCGTSGTSAKAEALITIALCVCGKGADSGEADLCITNQADDQVEATLNNLKDLGEDLIKHCQTSSNPITSAELTAAIKTLKAKFTTKTTNMFIGSYTGTGCNGNTGQGVCAMYKTASKSDVEKINNMPWRKELIKASNLLHSREAKRAQILAGNKKLQKLKTLAFSMLPQVQLIKKQQAQQNPPESLTKTNKEEQTSKAKECEEIQKASDCKQKGHCK</sequence>
<evidence type="ECO:0000256" key="2">
    <source>
        <dbReference type="ARBA" id="ARBA00004609"/>
    </source>
</evidence>
<evidence type="ECO:0000256" key="1">
    <source>
        <dbReference type="ARBA" id="ARBA00002523"/>
    </source>
</evidence>
<dbReference type="InterPro" id="IPR025932">
    <property type="entry name" value="Trypano_VSG_B_N_dom"/>
</dbReference>
<keyword evidence="4" id="KW-0336">GPI-anchor</keyword>
<dbReference type="EMBL" id="KY404449">
    <property type="protein sequence ID" value="ARB50700.1"/>
    <property type="molecule type" value="Genomic_DNA"/>
</dbReference>
<protein>
    <submittedName>
        <fullName evidence="12">Variant surface glycoprotein</fullName>
    </submittedName>
</protein>
<name>A0A1V0FY36_9TRYP</name>
<evidence type="ECO:0000256" key="8">
    <source>
        <dbReference type="ARBA" id="ARBA00023288"/>
    </source>
</evidence>
<organism evidence="12">
    <name type="scientific">Trypanosoma brucei</name>
    <dbReference type="NCBI Taxonomy" id="5691"/>
    <lineage>
        <taxon>Eukaryota</taxon>
        <taxon>Discoba</taxon>
        <taxon>Euglenozoa</taxon>
        <taxon>Kinetoplastea</taxon>
        <taxon>Metakinetoplastina</taxon>
        <taxon>Trypanosomatida</taxon>
        <taxon>Trypanosomatidae</taxon>
        <taxon>Trypanosoma</taxon>
    </lineage>
</organism>
<evidence type="ECO:0000256" key="10">
    <source>
        <dbReference type="SAM" id="SignalP"/>
    </source>
</evidence>
<dbReference type="VEuPathDB" id="TriTrypDB:Tb427_000515000"/>
<evidence type="ECO:0000256" key="7">
    <source>
        <dbReference type="ARBA" id="ARBA00023180"/>
    </source>
</evidence>
<accession>A0A1V0FY36</accession>
<feature type="chain" id="PRO_5013387429" evidence="10">
    <location>
        <begin position="24"/>
        <end position="427"/>
    </location>
</feature>
<proteinExistence type="predicted"/>
<evidence type="ECO:0000256" key="4">
    <source>
        <dbReference type="ARBA" id="ARBA00022622"/>
    </source>
</evidence>
<evidence type="ECO:0000256" key="9">
    <source>
        <dbReference type="SAM" id="MobiDB-lite"/>
    </source>
</evidence>
<evidence type="ECO:0000259" key="11">
    <source>
        <dbReference type="Pfam" id="PF13206"/>
    </source>
</evidence>
<dbReference type="GO" id="GO:0098552">
    <property type="term" value="C:side of membrane"/>
    <property type="evidence" value="ECO:0007669"/>
    <property type="project" value="UniProtKB-KW"/>
</dbReference>
<evidence type="ECO:0000313" key="12">
    <source>
        <dbReference type="EMBL" id="ARB50700.1"/>
    </source>
</evidence>
<evidence type="ECO:0000256" key="3">
    <source>
        <dbReference type="ARBA" id="ARBA00022475"/>
    </source>
</evidence>
<feature type="signal peptide" evidence="10">
    <location>
        <begin position="1"/>
        <end position="23"/>
    </location>
</feature>
<dbReference type="AlphaFoldDB" id="A0A1V0FY36"/>
<evidence type="ECO:0000256" key="6">
    <source>
        <dbReference type="ARBA" id="ARBA00023136"/>
    </source>
</evidence>
<reference evidence="12" key="1">
    <citation type="submission" date="2016-12" db="EMBL/GenBank/DDBJ databases">
        <title>Extending the VSGnome of Trypanosoma brucei strain TREU927.</title>
        <authorList>
            <person name="Cross G.A."/>
        </authorList>
    </citation>
    <scope>NUCLEOTIDE SEQUENCE</scope>
    <source>
        <strain evidence="12">Tb927.99.623</strain>
    </source>
</reference>
<feature type="domain" description="Trypanosome variant surface glycoprotein B-type N-terminal" evidence="11">
    <location>
        <begin position="13"/>
        <end position="367"/>
    </location>
</feature>
<feature type="region of interest" description="Disordered" evidence="9">
    <location>
        <begin position="79"/>
        <end position="101"/>
    </location>
</feature>
<keyword evidence="8" id="KW-0449">Lipoprotein</keyword>
<keyword evidence="5 10" id="KW-0732">Signal</keyword>
<dbReference type="GO" id="GO:0005886">
    <property type="term" value="C:plasma membrane"/>
    <property type="evidence" value="ECO:0007669"/>
    <property type="project" value="UniProtKB-SubCell"/>
</dbReference>
<keyword evidence="6" id="KW-0472">Membrane</keyword>
<feature type="region of interest" description="Disordered" evidence="9">
    <location>
        <begin position="385"/>
        <end position="427"/>
    </location>
</feature>
<feature type="compositionally biased region" description="Basic and acidic residues" evidence="9">
    <location>
        <begin position="399"/>
        <end position="427"/>
    </location>
</feature>
<comment type="function">
    <text evidence="1">VSG forms a coat on the surface of the parasite. The trypanosome evades the immune response of the host by expressing a series of antigenically distinct VSGs from an estimated 1000 VSG genes.</text>
</comment>
<keyword evidence="7" id="KW-0325">Glycoprotein</keyword>
<dbReference type="Pfam" id="PF13206">
    <property type="entry name" value="VSG_B"/>
    <property type="match status" value="1"/>
</dbReference>
<evidence type="ECO:0000256" key="5">
    <source>
        <dbReference type="ARBA" id="ARBA00022729"/>
    </source>
</evidence>
<keyword evidence="3" id="KW-1003">Cell membrane</keyword>
<comment type="subcellular location">
    <subcellularLocation>
        <location evidence="2">Cell membrane</location>
        <topology evidence="2">Lipid-anchor</topology>
        <topology evidence="2">GPI-anchor</topology>
    </subcellularLocation>
</comment>